<dbReference type="Pfam" id="PF18862">
    <property type="entry name" value="ApeA_NTD1"/>
    <property type="match status" value="1"/>
</dbReference>
<dbReference type="Pfam" id="PF18739">
    <property type="entry name" value="HEPN_Apea"/>
    <property type="match status" value="1"/>
</dbReference>
<dbReference type="RefSeq" id="WP_154537016.1">
    <property type="nucleotide sequence ID" value="NZ_VUNE01000001.1"/>
</dbReference>
<sequence>MERHIGTWCKENDSTKSEVGELLIDGNHLEFYSRFHGLVFPETFIGEDGQFRYKVFVNGYAKPGQNRILDYTSSHRVFYVLMQNFDFSKGADISKVEEFSFAIRELTEWLGIQTVFYCCTDQDEPAAGEVHLEPIVIHETDPQIELYFESETYESISSLEEDIAIKIKKEPRIRVTYNQPANIQRIQNDIECIMQFFGLLIGKVSTADNIRLSIEGQKLKSWLYINHDYSYNLMNRDVMDRPRTYHYVLGDNLILYFSNWRKFCLDDQFTLLRRIYFSVNDRKEIFAEEIFVEYMRILDGYHTRISGDAETEEKLKKALKAASKVIKTQIFEEDNRPIFEEAFQSVLPDWKYNSSNMGDISGWIAAGYLERKSLSHRLKELDNLYFGIIRSNAGDIERLASNTEKRKDMTNEQIVELFYRKLGDTRNYYSHYKKDKTGILDFSQMNDSIRVLKAIIISIFLSHMGIEKDLIRRIIEFDSGLHFQTQFLRKPEERPFLHTQEWLKTIEKESVAQQDSDD</sequence>
<dbReference type="InterPro" id="IPR041223">
    <property type="entry name" value="ApeA_NTD"/>
</dbReference>
<evidence type="ECO:0000313" key="3">
    <source>
        <dbReference type="EMBL" id="MST61591.1"/>
    </source>
</evidence>
<gene>
    <name evidence="3" type="ORF">FYJ71_01155</name>
</gene>
<dbReference type="InterPro" id="IPR041229">
    <property type="entry name" value="HEPN_Apea"/>
</dbReference>
<feature type="domain" description="ApeA N-terminal" evidence="2">
    <location>
        <begin position="4"/>
        <end position="260"/>
    </location>
</feature>
<feature type="domain" description="Apea-like HEPN" evidence="1">
    <location>
        <begin position="293"/>
        <end position="469"/>
    </location>
</feature>
<protein>
    <submittedName>
        <fullName evidence="3">Uncharacterized protein</fullName>
    </submittedName>
</protein>
<evidence type="ECO:0000313" key="4">
    <source>
        <dbReference type="Proteomes" id="UP000440713"/>
    </source>
</evidence>
<proteinExistence type="predicted"/>
<dbReference type="EMBL" id="VUNE01000001">
    <property type="protein sequence ID" value="MST61591.1"/>
    <property type="molecule type" value="Genomic_DNA"/>
</dbReference>
<comment type="caution">
    <text evidence="3">The sequence shown here is derived from an EMBL/GenBank/DDBJ whole genome shotgun (WGS) entry which is preliminary data.</text>
</comment>
<dbReference type="Proteomes" id="UP000440713">
    <property type="component" value="Unassembled WGS sequence"/>
</dbReference>
<evidence type="ECO:0000259" key="2">
    <source>
        <dbReference type="Pfam" id="PF18862"/>
    </source>
</evidence>
<name>A0A6N7X0B7_9FIRM</name>
<accession>A0A6N7X0B7</accession>
<evidence type="ECO:0000259" key="1">
    <source>
        <dbReference type="Pfam" id="PF18739"/>
    </source>
</evidence>
<reference evidence="3 4" key="1">
    <citation type="submission" date="2019-08" db="EMBL/GenBank/DDBJ databases">
        <title>In-depth cultivation of the pig gut microbiome towards novel bacterial diversity and tailored functional studies.</title>
        <authorList>
            <person name="Wylensek D."/>
            <person name="Hitch T.C.A."/>
            <person name="Clavel T."/>
        </authorList>
    </citation>
    <scope>NUCLEOTIDE SEQUENCE [LARGE SCALE GENOMIC DNA]</scope>
    <source>
        <strain evidence="3 4">WCA-SAB-591-4A-A</strain>
    </source>
</reference>
<keyword evidence="4" id="KW-1185">Reference proteome</keyword>
<organism evidence="3 4">
    <name type="scientific">Peptostreptococcus porci</name>
    <dbReference type="NCBI Taxonomy" id="2652282"/>
    <lineage>
        <taxon>Bacteria</taxon>
        <taxon>Bacillati</taxon>
        <taxon>Bacillota</taxon>
        <taxon>Clostridia</taxon>
        <taxon>Peptostreptococcales</taxon>
        <taxon>Peptostreptococcaceae</taxon>
        <taxon>Peptostreptococcus</taxon>
    </lineage>
</organism>
<dbReference type="AlphaFoldDB" id="A0A6N7X0B7"/>